<dbReference type="EMBL" id="BJCE01000043">
    <property type="protein sequence ID" value="GCL36601.1"/>
    <property type="molecule type" value="Genomic_DNA"/>
</dbReference>
<comment type="caution">
    <text evidence="1">The sequence shown here is derived from an EMBL/GenBank/DDBJ whole genome shotgun (WGS) entry which is preliminary data.</text>
</comment>
<organism evidence="1 2">
    <name type="scientific">Sphaerospermopsis reniformis</name>
    <dbReference type="NCBI Taxonomy" id="531300"/>
    <lineage>
        <taxon>Bacteria</taxon>
        <taxon>Bacillati</taxon>
        <taxon>Cyanobacteriota</taxon>
        <taxon>Cyanophyceae</taxon>
        <taxon>Nostocales</taxon>
        <taxon>Aphanizomenonaceae</taxon>
        <taxon>Sphaerospermopsis</taxon>
    </lineage>
</organism>
<reference evidence="2" key="1">
    <citation type="submission" date="2019-02" db="EMBL/GenBank/DDBJ databases">
        <title>Draft genome sequence of Sphaerospermopsis reniformis NIES-1949.</title>
        <authorList>
            <person name="Yamaguchi H."/>
            <person name="Suzuki S."/>
            <person name="Kawachi M."/>
        </authorList>
    </citation>
    <scope>NUCLEOTIDE SEQUENCE [LARGE SCALE GENOMIC DNA]</scope>
    <source>
        <strain evidence="2">NIES-1949</strain>
    </source>
</reference>
<evidence type="ECO:0008006" key="3">
    <source>
        <dbReference type="Google" id="ProtNLM"/>
    </source>
</evidence>
<dbReference type="RefSeq" id="WP_137667075.1">
    <property type="nucleotide sequence ID" value="NZ_BJCE01000043.1"/>
</dbReference>
<dbReference type="Gene3D" id="3.40.50.300">
    <property type="entry name" value="P-loop containing nucleotide triphosphate hydrolases"/>
    <property type="match status" value="1"/>
</dbReference>
<evidence type="ECO:0000313" key="2">
    <source>
        <dbReference type="Proteomes" id="UP000300142"/>
    </source>
</evidence>
<gene>
    <name evidence="1" type="ORF">SR1949_17060</name>
</gene>
<dbReference type="InterPro" id="IPR027417">
    <property type="entry name" value="P-loop_NTPase"/>
</dbReference>
<dbReference type="SUPFAM" id="SSF52540">
    <property type="entry name" value="P-loop containing nucleoside triphosphate hydrolases"/>
    <property type="match status" value="1"/>
</dbReference>
<sequence length="259" mass="29642">MSIVVIGDRATGKTSMVRALAENGKYVQIADGQILARDLYNPDTKEIAGTDQLNTRTLNMEVDLPATGARQLNILWIDTPGEFWSNPQLRRDFPSAWQAMEDKVRQSKAVILILPPHQSLVSSTRINLAPDYLQPTAMNPLPNADQWVNGLQNWFDFLQQNCQRVKHIIIALHKADLFCDVESEGKTWRYKPDRGGAALWYEYSDHVVDAYFGVANQVIRKYKSTEIGSRTNFFITTTENQELLELPWLYLAPYLIHRF</sequence>
<evidence type="ECO:0000313" key="1">
    <source>
        <dbReference type="EMBL" id="GCL36601.1"/>
    </source>
</evidence>
<keyword evidence="2" id="KW-1185">Reference proteome</keyword>
<dbReference type="Proteomes" id="UP000300142">
    <property type="component" value="Unassembled WGS sequence"/>
</dbReference>
<protein>
    <recommendedName>
        <fullName evidence="3">G domain-containing protein</fullName>
    </recommendedName>
</protein>
<accession>A0A479ZZN7</accession>
<dbReference type="CDD" id="cd00882">
    <property type="entry name" value="Ras_like_GTPase"/>
    <property type="match status" value="1"/>
</dbReference>
<name>A0A479ZZN7_9CYAN</name>
<dbReference type="AlphaFoldDB" id="A0A479ZZN7"/>
<proteinExistence type="predicted"/>